<evidence type="ECO:0000256" key="4">
    <source>
        <dbReference type="ARBA" id="ARBA00022824"/>
    </source>
</evidence>
<feature type="region of interest" description="Disordered" evidence="8">
    <location>
        <begin position="256"/>
        <end position="291"/>
    </location>
</feature>
<comment type="function">
    <text evidence="7">May be involved in the degradation of misfolded endoplasmic reticulum (ER) luminal proteins.</text>
</comment>
<evidence type="ECO:0000256" key="6">
    <source>
        <dbReference type="ARBA" id="ARBA00023136"/>
    </source>
</evidence>
<reference evidence="10 11" key="1">
    <citation type="journal article" date="2024" name="Science">
        <title>Giant polyketide synthase enzymes in the biosynthesis of giant marine polyether toxins.</title>
        <authorList>
            <person name="Fallon T.R."/>
            <person name="Shende V.V."/>
            <person name="Wierzbicki I.H."/>
            <person name="Pendleton A.L."/>
            <person name="Watervoot N.F."/>
            <person name="Auber R.P."/>
            <person name="Gonzalez D.J."/>
            <person name="Wisecaver J.H."/>
            <person name="Moore B.S."/>
        </authorList>
    </citation>
    <scope>NUCLEOTIDE SEQUENCE [LARGE SCALE GENOMIC DNA]</scope>
    <source>
        <strain evidence="10 11">12B1</strain>
    </source>
</reference>
<name>A0AB34IGN1_PRYPA</name>
<keyword evidence="3 7" id="KW-0812">Transmembrane</keyword>
<keyword evidence="4 7" id="KW-0256">Endoplasmic reticulum</keyword>
<comment type="caution">
    <text evidence="10">The sequence shown here is derived from an EMBL/GenBank/DDBJ whole genome shotgun (WGS) entry which is preliminary data.</text>
</comment>
<evidence type="ECO:0000256" key="7">
    <source>
        <dbReference type="RuleBase" id="RU363059"/>
    </source>
</evidence>
<dbReference type="SUPFAM" id="SSF144091">
    <property type="entry name" value="Rhomboid-like"/>
    <property type="match status" value="1"/>
</dbReference>
<evidence type="ECO:0000256" key="5">
    <source>
        <dbReference type="ARBA" id="ARBA00022989"/>
    </source>
</evidence>
<dbReference type="GO" id="GO:0005789">
    <property type="term" value="C:endoplasmic reticulum membrane"/>
    <property type="evidence" value="ECO:0007669"/>
    <property type="project" value="UniProtKB-SubCell"/>
</dbReference>
<feature type="signal peptide" evidence="9">
    <location>
        <begin position="1"/>
        <end position="20"/>
    </location>
</feature>
<dbReference type="GO" id="GO:0006950">
    <property type="term" value="P:response to stress"/>
    <property type="evidence" value="ECO:0007669"/>
    <property type="project" value="UniProtKB-ARBA"/>
</dbReference>
<proteinExistence type="inferred from homology"/>
<evidence type="ECO:0000256" key="8">
    <source>
        <dbReference type="SAM" id="MobiDB-lite"/>
    </source>
</evidence>
<comment type="similarity">
    <text evidence="2 7">Belongs to the derlin family.</text>
</comment>
<protein>
    <recommendedName>
        <fullName evidence="7">Derlin</fullName>
    </recommendedName>
</protein>
<keyword evidence="9" id="KW-0732">Signal</keyword>
<keyword evidence="5 7" id="KW-1133">Transmembrane helix</keyword>
<dbReference type="InterPro" id="IPR007599">
    <property type="entry name" value="DER1"/>
</dbReference>
<evidence type="ECO:0000256" key="2">
    <source>
        <dbReference type="ARBA" id="ARBA00008917"/>
    </source>
</evidence>
<organism evidence="10 11">
    <name type="scientific">Prymnesium parvum</name>
    <name type="common">Toxic golden alga</name>
    <dbReference type="NCBI Taxonomy" id="97485"/>
    <lineage>
        <taxon>Eukaryota</taxon>
        <taxon>Haptista</taxon>
        <taxon>Haptophyta</taxon>
        <taxon>Prymnesiophyceae</taxon>
        <taxon>Prymnesiales</taxon>
        <taxon>Prymnesiaceae</taxon>
        <taxon>Prymnesium</taxon>
    </lineage>
</organism>
<dbReference type="Pfam" id="PF04511">
    <property type="entry name" value="DER1"/>
    <property type="match status" value="1"/>
</dbReference>
<dbReference type="PANTHER" id="PTHR11009">
    <property type="entry name" value="DER1-LIKE PROTEIN, DERLIN"/>
    <property type="match status" value="1"/>
</dbReference>
<evidence type="ECO:0000256" key="1">
    <source>
        <dbReference type="ARBA" id="ARBA00004477"/>
    </source>
</evidence>
<dbReference type="Proteomes" id="UP001515480">
    <property type="component" value="Unassembled WGS sequence"/>
</dbReference>
<dbReference type="EMBL" id="JBGBPQ010000025">
    <property type="protein sequence ID" value="KAL1499260.1"/>
    <property type="molecule type" value="Genomic_DNA"/>
</dbReference>
<evidence type="ECO:0000313" key="11">
    <source>
        <dbReference type="Proteomes" id="UP001515480"/>
    </source>
</evidence>
<gene>
    <name evidence="10" type="ORF">AB1Y20_011470</name>
</gene>
<comment type="caution">
    <text evidence="7">Lacks conserved residue(s) required for the propagation of feature annotation.</text>
</comment>
<keyword evidence="6 7" id="KW-0472">Membrane</keyword>
<feature type="transmembrane region" description="Helical" evidence="7">
    <location>
        <begin position="163"/>
        <end position="183"/>
    </location>
</feature>
<feature type="compositionally biased region" description="Basic and acidic residues" evidence="8">
    <location>
        <begin position="281"/>
        <end position="291"/>
    </location>
</feature>
<keyword evidence="11" id="KW-1185">Reference proteome</keyword>
<comment type="subcellular location">
    <subcellularLocation>
        <location evidence="1 7">Endoplasmic reticulum membrane</location>
        <topology evidence="1 7">Multi-pass membrane protein</topology>
    </subcellularLocation>
</comment>
<evidence type="ECO:0000256" key="9">
    <source>
        <dbReference type="SAM" id="SignalP"/>
    </source>
</evidence>
<evidence type="ECO:0000313" key="10">
    <source>
        <dbReference type="EMBL" id="KAL1499260.1"/>
    </source>
</evidence>
<evidence type="ECO:0000256" key="3">
    <source>
        <dbReference type="ARBA" id="ARBA00022692"/>
    </source>
</evidence>
<dbReference type="AlphaFoldDB" id="A0AB34IGN1"/>
<sequence>MHTRRASLWLLALAVRGSHAIDVPDVGEGLTPAQPSPKPGGLLRGVQNALYPPIKLFREAPPITRSWVSGSIAVAIASSQRWVDLRSLCFRERAVLHEGEWWRLLTNFFFMGDALKSIFFWVQMYHFWECLKVLELVKYRWEPSDFIKMITCSAALLLALKQFFPNMIFLGSPMVMVFIYIYARTYEVQAMNFLGFFQIQCGWLPFTQMIQDGLQAGDITPNLLGLLAAHTYFYFSEVASRVLLPSSLSVLLNSEDPARTDVDNGTGGGIEDARENEDDKEETKAVDETKD</sequence>
<feature type="chain" id="PRO_5044220098" description="Derlin" evidence="9">
    <location>
        <begin position="21"/>
        <end position="291"/>
    </location>
</feature>
<dbReference type="InterPro" id="IPR035952">
    <property type="entry name" value="Rhomboid-like_sf"/>
</dbReference>
<accession>A0AB34IGN1</accession>